<organism evidence="2 3">
    <name type="scientific">Kipferlia bialata</name>
    <dbReference type="NCBI Taxonomy" id="797122"/>
    <lineage>
        <taxon>Eukaryota</taxon>
        <taxon>Metamonada</taxon>
        <taxon>Carpediemonas-like organisms</taxon>
        <taxon>Kipferlia</taxon>
    </lineage>
</organism>
<feature type="non-terminal residue" evidence="2">
    <location>
        <position position="1"/>
    </location>
</feature>
<reference evidence="2 3" key="1">
    <citation type="journal article" date="2018" name="PLoS ONE">
        <title>The draft genome of Kipferlia bialata reveals reductive genome evolution in fornicate parasites.</title>
        <authorList>
            <person name="Tanifuji G."/>
            <person name="Takabayashi S."/>
            <person name="Kume K."/>
            <person name="Takagi M."/>
            <person name="Nakayama T."/>
            <person name="Kamikawa R."/>
            <person name="Inagaki Y."/>
            <person name="Hashimoto T."/>
        </authorList>
    </citation>
    <scope>NUCLEOTIDE SEQUENCE [LARGE SCALE GENOMIC DNA]</scope>
    <source>
        <strain evidence="2">NY0173</strain>
    </source>
</reference>
<feature type="compositionally biased region" description="Basic and acidic residues" evidence="1">
    <location>
        <begin position="46"/>
        <end position="55"/>
    </location>
</feature>
<gene>
    <name evidence="2" type="ORF">KIPB_014402</name>
</gene>
<feature type="region of interest" description="Disordered" evidence="1">
    <location>
        <begin position="30"/>
        <end position="55"/>
    </location>
</feature>
<feature type="non-terminal residue" evidence="2">
    <location>
        <position position="55"/>
    </location>
</feature>
<accession>A0A9K3D942</accession>
<dbReference type="AlphaFoldDB" id="A0A9K3D942"/>
<keyword evidence="3" id="KW-1185">Reference proteome</keyword>
<sequence length="55" mass="6189">VDPMGLTIPRFPTEWLRPLSKSFRQLFEQYQNPLPPSSTPSAPGAEETKKESSTL</sequence>
<dbReference type="EMBL" id="BDIP01007376">
    <property type="protein sequence ID" value="GIQ91239.1"/>
    <property type="molecule type" value="Genomic_DNA"/>
</dbReference>
<evidence type="ECO:0000256" key="1">
    <source>
        <dbReference type="SAM" id="MobiDB-lite"/>
    </source>
</evidence>
<dbReference type="Proteomes" id="UP000265618">
    <property type="component" value="Unassembled WGS sequence"/>
</dbReference>
<protein>
    <submittedName>
        <fullName evidence="2">Uncharacterized protein</fullName>
    </submittedName>
</protein>
<evidence type="ECO:0000313" key="3">
    <source>
        <dbReference type="Proteomes" id="UP000265618"/>
    </source>
</evidence>
<evidence type="ECO:0000313" key="2">
    <source>
        <dbReference type="EMBL" id="GIQ91239.1"/>
    </source>
</evidence>
<comment type="caution">
    <text evidence="2">The sequence shown here is derived from an EMBL/GenBank/DDBJ whole genome shotgun (WGS) entry which is preliminary data.</text>
</comment>
<proteinExistence type="predicted"/>
<name>A0A9K3D942_9EUKA</name>